<dbReference type="STRING" id="1891926.Fuma_00717"/>
<keyword evidence="16" id="KW-1185">Reference proteome</keyword>
<keyword evidence="8 13" id="KW-0235">DNA replication</keyword>
<dbReference type="Pfam" id="PF17657">
    <property type="entry name" value="DNA_pol3_finger"/>
    <property type="match status" value="1"/>
</dbReference>
<comment type="function">
    <text evidence="13">DNA polymerase involved in damage-induced mutagenesis and translesion synthesis (TLS). It is not the major replicative DNA polymerase.</text>
</comment>
<gene>
    <name evidence="15" type="primary">dnaE_1</name>
    <name evidence="13" type="synonym">dnaE2</name>
    <name evidence="15" type="ORF">Fuma_00717</name>
</gene>
<dbReference type="Pfam" id="PF14579">
    <property type="entry name" value="HHH_6"/>
    <property type="match status" value="1"/>
</dbReference>
<dbReference type="GO" id="GO:0003676">
    <property type="term" value="F:nucleic acid binding"/>
    <property type="evidence" value="ECO:0007669"/>
    <property type="project" value="InterPro"/>
</dbReference>
<accession>A0A1P8WAR1</accession>
<evidence type="ECO:0000256" key="11">
    <source>
        <dbReference type="ARBA" id="ARBA00023204"/>
    </source>
</evidence>
<feature type="domain" description="Polymerase/histidinol phosphatase N-terminal" evidence="14">
    <location>
        <begin position="25"/>
        <end position="92"/>
    </location>
</feature>
<dbReference type="GO" id="GO:0008408">
    <property type="term" value="F:3'-5' exonuclease activity"/>
    <property type="evidence" value="ECO:0007669"/>
    <property type="project" value="InterPro"/>
</dbReference>
<comment type="subcellular location">
    <subcellularLocation>
        <location evidence="1 13">Cytoplasm</location>
    </subcellularLocation>
</comment>
<evidence type="ECO:0000256" key="3">
    <source>
        <dbReference type="ARBA" id="ARBA00012417"/>
    </source>
</evidence>
<keyword evidence="7 13" id="KW-0548">Nucleotidyltransferase</keyword>
<dbReference type="SUPFAM" id="SSF89550">
    <property type="entry name" value="PHP domain-like"/>
    <property type="match status" value="1"/>
</dbReference>
<dbReference type="InterPro" id="IPR004805">
    <property type="entry name" value="DnaE2/DnaE/PolC"/>
</dbReference>
<dbReference type="PANTHER" id="PTHR32294">
    <property type="entry name" value="DNA POLYMERASE III SUBUNIT ALPHA"/>
    <property type="match status" value="1"/>
</dbReference>
<evidence type="ECO:0000313" key="16">
    <source>
        <dbReference type="Proteomes" id="UP000187735"/>
    </source>
</evidence>
<dbReference type="OrthoDB" id="9803237at2"/>
<evidence type="ECO:0000256" key="7">
    <source>
        <dbReference type="ARBA" id="ARBA00022695"/>
    </source>
</evidence>
<dbReference type="NCBIfam" id="NF004225">
    <property type="entry name" value="PRK05672.1"/>
    <property type="match status" value="1"/>
</dbReference>
<dbReference type="Pfam" id="PF01336">
    <property type="entry name" value="tRNA_anti-codon"/>
    <property type="match status" value="1"/>
</dbReference>
<proteinExistence type="inferred from homology"/>
<dbReference type="NCBIfam" id="TIGR00594">
    <property type="entry name" value="polc"/>
    <property type="match status" value="1"/>
</dbReference>
<dbReference type="InterPro" id="IPR016195">
    <property type="entry name" value="Pol/histidinol_Pase-like"/>
</dbReference>
<dbReference type="Pfam" id="PF02811">
    <property type="entry name" value="PHP"/>
    <property type="match status" value="1"/>
</dbReference>
<dbReference type="RefSeq" id="WP_083731780.1">
    <property type="nucleotide sequence ID" value="NZ_CP017641.1"/>
</dbReference>
<protein>
    <recommendedName>
        <fullName evidence="4 13">Error-prone DNA polymerase</fullName>
        <ecNumber evidence="3 13">2.7.7.7</ecNumber>
    </recommendedName>
</protein>
<dbReference type="PANTHER" id="PTHR32294:SF4">
    <property type="entry name" value="ERROR-PRONE DNA POLYMERASE"/>
    <property type="match status" value="1"/>
</dbReference>
<dbReference type="InterPro" id="IPR003141">
    <property type="entry name" value="Pol/His_phosphatase_N"/>
</dbReference>
<keyword evidence="10 13" id="KW-0239">DNA-directed DNA polymerase</keyword>
<keyword evidence="6 13" id="KW-0808">Transferase</keyword>
<dbReference type="GO" id="GO:0003887">
    <property type="term" value="F:DNA-directed DNA polymerase activity"/>
    <property type="evidence" value="ECO:0007669"/>
    <property type="project" value="UniProtKB-UniRule"/>
</dbReference>
<dbReference type="KEGG" id="fmr:Fuma_00717"/>
<comment type="catalytic activity">
    <reaction evidence="12 13">
        <text>DNA(n) + a 2'-deoxyribonucleoside 5'-triphosphate = DNA(n+1) + diphosphate</text>
        <dbReference type="Rhea" id="RHEA:22508"/>
        <dbReference type="Rhea" id="RHEA-COMP:17339"/>
        <dbReference type="Rhea" id="RHEA-COMP:17340"/>
        <dbReference type="ChEBI" id="CHEBI:33019"/>
        <dbReference type="ChEBI" id="CHEBI:61560"/>
        <dbReference type="ChEBI" id="CHEBI:173112"/>
        <dbReference type="EC" id="2.7.7.7"/>
    </reaction>
</comment>
<dbReference type="AlphaFoldDB" id="A0A1P8WAR1"/>
<organism evidence="15 16">
    <name type="scientific">Fuerstiella marisgermanici</name>
    <dbReference type="NCBI Taxonomy" id="1891926"/>
    <lineage>
        <taxon>Bacteria</taxon>
        <taxon>Pseudomonadati</taxon>
        <taxon>Planctomycetota</taxon>
        <taxon>Planctomycetia</taxon>
        <taxon>Planctomycetales</taxon>
        <taxon>Planctomycetaceae</taxon>
        <taxon>Fuerstiella</taxon>
    </lineage>
</organism>
<evidence type="ECO:0000256" key="5">
    <source>
        <dbReference type="ARBA" id="ARBA00022490"/>
    </source>
</evidence>
<dbReference type="EC" id="2.7.7.7" evidence="3 13"/>
<dbReference type="Gene3D" id="1.10.150.870">
    <property type="match status" value="1"/>
</dbReference>
<evidence type="ECO:0000256" key="6">
    <source>
        <dbReference type="ARBA" id="ARBA00022679"/>
    </source>
</evidence>
<dbReference type="GO" id="GO:0006260">
    <property type="term" value="P:DNA replication"/>
    <property type="evidence" value="ECO:0007669"/>
    <property type="project" value="UniProtKB-KW"/>
</dbReference>
<dbReference type="InterPro" id="IPR004365">
    <property type="entry name" value="NA-bd_OB_tRNA"/>
</dbReference>
<dbReference type="Gene3D" id="3.20.20.140">
    <property type="entry name" value="Metal-dependent hydrolases"/>
    <property type="match status" value="1"/>
</dbReference>
<dbReference type="Proteomes" id="UP000187735">
    <property type="component" value="Chromosome"/>
</dbReference>
<evidence type="ECO:0000256" key="2">
    <source>
        <dbReference type="ARBA" id="ARBA00007391"/>
    </source>
</evidence>
<dbReference type="Pfam" id="PF07733">
    <property type="entry name" value="DNA_pol3_alpha"/>
    <property type="match status" value="1"/>
</dbReference>
<dbReference type="CDD" id="cd07434">
    <property type="entry name" value="PHP_PolIIIA_DnaE2"/>
    <property type="match status" value="1"/>
</dbReference>
<dbReference type="InterPro" id="IPR004013">
    <property type="entry name" value="PHP_dom"/>
</dbReference>
<evidence type="ECO:0000256" key="12">
    <source>
        <dbReference type="ARBA" id="ARBA00049244"/>
    </source>
</evidence>
<dbReference type="EMBL" id="CP017641">
    <property type="protein sequence ID" value="APZ91131.1"/>
    <property type="molecule type" value="Genomic_DNA"/>
</dbReference>
<evidence type="ECO:0000256" key="10">
    <source>
        <dbReference type="ARBA" id="ARBA00022932"/>
    </source>
</evidence>
<evidence type="ECO:0000256" key="4">
    <source>
        <dbReference type="ARBA" id="ARBA00017273"/>
    </source>
</evidence>
<sequence length="1052" mass="118465">MPDPSPHPRRRADPPIPARTLGCYAELHCRTNFSFLEGASHPDELVNRAAELGLSALAITDRNSVAGVVRAHVAAKEAGLKLIIGAEITPEDAPPVILLATDRAAYGRLSMLITHGRRSADKGECRLIFDDVAKHADGLLACVPLAGCAQDHWLHKYRDCFGDRCYGLAELHRGPHDELTLHCMKRLADEARVPLVASNDVHYHLPERQPLQDVLTAIRHGCTVKELGGRIFPNAERHLKSAAAMLQLFESVPDAVLRTLEVADRCDFSLDELRYEYPEELCPDGESPFEYLKLLTWQGAKQRYPHGIPIDVQNQLNHELKLIREMNYETYFLTVWDLVRFARDRDILCQGRGSAANSAVCYCLGVTSVDPDRFETLFERFISKERDEPPDIDIDFEHERREEVIQYVYNKYGRDRAGMTAVVTTYRTRSAIRDVGKALGFSIDRINRLSKQRDHTMPLESPTDWIQQAGLDPKARRSRQFVKLMEDIKHFPRHLSQHVGGLVFTRGKLSALVPIENAAMPDRTVVQWDKNDLDALGILKVDCLALGMLTAIRKCFDLIATCPSNPSDSKPEKLTLATIPAEDRQVYRMIQKADTIGVFQIESRAQMSMLPRLKPDKFYDLVIEVAIVRPGPIQGGMVHPYLKRKQNKEKVTYPNEQIENVLKRTLGVPIFQEQAMQLAVVAAGFTPGEADQLRRAMGTWRKQGVIDGFYRKFISGMRNNGYEADFSESVFRQIQGFGEYGFPESHSASFALLAYASSWLKCYHPAAFTAALLNSQPMGFYGPAQLISDARRHGVEVRPTDVSFSHWNCTLESGQKQKPALRLGFRLINGMSETVADDIVRIRNLQAYESFDDFRTRVRLDASVLSRLSQADAFRSLSLSRRPAQWESLLDQKSHPLYDDQQQLDTPGSLPAMTDFAQIIADYRATGLSLKGHPLESFRSQFQQRGIIAAAQLKYRPADRKVRTAGIVLNRQHPGTANGITFMTLEDETGTANLVIHPNVWSRFHTIARTASALIARGMLQKESGVIHVIVDHLQDWSPAIAGAKYRSRDFH</sequence>
<evidence type="ECO:0000256" key="1">
    <source>
        <dbReference type="ARBA" id="ARBA00004496"/>
    </source>
</evidence>
<dbReference type="InterPro" id="IPR023073">
    <property type="entry name" value="DnaE2"/>
</dbReference>
<evidence type="ECO:0000256" key="13">
    <source>
        <dbReference type="HAMAP-Rule" id="MF_01902"/>
    </source>
</evidence>
<comment type="similarity">
    <text evidence="2 13">Belongs to the DNA polymerase type-C family. DnaE2 subfamily.</text>
</comment>
<dbReference type="GO" id="GO:0006281">
    <property type="term" value="P:DNA repair"/>
    <property type="evidence" value="ECO:0007669"/>
    <property type="project" value="UniProtKB-UniRule"/>
</dbReference>
<evidence type="ECO:0000256" key="9">
    <source>
        <dbReference type="ARBA" id="ARBA00022763"/>
    </source>
</evidence>
<dbReference type="HAMAP" id="MF_01902">
    <property type="entry name" value="DNApol_error_prone"/>
    <property type="match status" value="1"/>
</dbReference>
<keyword evidence="9 13" id="KW-0227">DNA damage</keyword>
<evidence type="ECO:0000313" key="15">
    <source>
        <dbReference type="EMBL" id="APZ91131.1"/>
    </source>
</evidence>
<dbReference type="InterPro" id="IPR029460">
    <property type="entry name" value="DNAPol_HHH"/>
</dbReference>
<dbReference type="SMART" id="SM00481">
    <property type="entry name" value="POLIIIAc"/>
    <property type="match status" value="1"/>
</dbReference>
<reference evidence="15 16" key="1">
    <citation type="journal article" date="2016" name="Front. Microbiol.">
        <title>Fuerstia marisgermanicae gen. nov., sp. nov., an Unusual Member of the Phylum Planctomycetes from the German Wadden Sea.</title>
        <authorList>
            <person name="Kohn T."/>
            <person name="Heuer A."/>
            <person name="Jogler M."/>
            <person name="Vollmers J."/>
            <person name="Boedeker C."/>
            <person name="Bunk B."/>
            <person name="Rast P."/>
            <person name="Borchert D."/>
            <person name="Glockner I."/>
            <person name="Freese H.M."/>
            <person name="Klenk H.P."/>
            <person name="Overmann J."/>
            <person name="Kaster A.K."/>
            <person name="Rohde M."/>
            <person name="Wiegand S."/>
            <person name="Jogler C."/>
        </authorList>
    </citation>
    <scope>NUCLEOTIDE SEQUENCE [LARGE SCALE GENOMIC DNA]</scope>
    <source>
        <strain evidence="15 16">NH11</strain>
    </source>
</reference>
<keyword evidence="11 13" id="KW-0234">DNA repair</keyword>
<evidence type="ECO:0000256" key="8">
    <source>
        <dbReference type="ARBA" id="ARBA00022705"/>
    </source>
</evidence>
<keyword evidence="5 13" id="KW-0963">Cytoplasm</keyword>
<dbReference type="InterPro" id="IPR040982">
    <property type="entry name" value="DNA_pol3_finger"/>
</dbReference>
<name>A0A1P8WAR1_9PLAN</name>
<evidence type="ECO:0000259" key="14">
    <source>
        <dbReference type="SMART" id="SM00481"/>
    </source>
</evidence>
<dbReference type="InterPro" id="IPR011708">
    <property type="entry name" value="DNA_pol3_alpha_NTPase_dom"/>
</dbReference>
<dbReference type="GO" id="GO:0005737">
    <property type="term" value="C:cytoplasm"/>
    <property type="evidence" value="ECO:0007669"/>
    <property type="project" value="UniProtKB-SubCell"/>
</dbReference>
<dbReference type="CDD" id="cd04485">
    <property type="entry name" value="DnaE_OBF"/>
    <property type="match status" value="1"/>
</dbReference>